<evidence type="ECO:0000313" key="1">
    <source>
        <dbReference type="EMBL" id="QQP41339.1"/>
    </source>
</evidence>
<evidence type="ECO:0000313" key="2">
    <source>
        <dbReference type="Proteomes" id="UP000595437"/>
    </source>
</evidence>
<keyword evidence="2" id="KW-1185">Reference proteome</keyword>
<dbReference type="InterPro" id="IPR001888">
    <property type="entry name" value="Transposase_1"/>
</dbReference>
<dbReference type="InterPro" id="IPR036397">
    <property type="entry name" value="RNaseH_sf"/>
</dbReference>
<name>A0A7T8H0N1_CALRO</name>
<dbReference type="GO" id="GO:0044547">
    <property type="term" value="F:DNA topoisomerase binding"/>
    <property type="evidence" value="ECO:0007669"/>
    <property type="project" value="TreeGrafter"/>
</dbReference>
<dbReference type="GO" id="GO:0003690">
    <property type="term" value="F:double-stranded DNA binding"/>
    <property type="evidence" value="ECO:0007669"/>
    <property type="project" value="TreeGrafter"/>
</dbReference>
<dbReference type="GO" id="GO:0005634">
    <property type="term" value="C:nucleus"/>
    <property type="evidence" value="ECO:0007669"/>
    <property type="project" value="TreeGrafter"/>
</dbReference>
<dbReference type="EMBL" id="CP045899">
    <property type="protein sequence ID" value="QQP41339.1"/>
    <property type="molecule type" value="Genomic_DNA"/>
</dbReference>
<dbReference type="GO" id="GO:0003697">
    <property type="term" value="F:single-stranded DNA binding"/>
    <property type="evidence" value="ECO:0007669"/>
    <property type="project" value="TreeGrafter"/>
</dbReference>
<dbReference type="GO" id="GO:0035861">
    <property type="term" value="C:site of double-strand break"/>
    <property type="evidence" value="ECO:0007669"/>
    <property type="project" value="TreeGrafter"/>
</dbReference>
<protein>
    <submittedName>
        <fullName evidence="1">DD34D transposase</fullName>
    </submittedName>
</protein>
<dbReference type="GO" id="GO:0042800">
    <property type="term" value="F:histone H3K4 methyltransferase activity"/>
    <property type="evidence" value="ECO:0007669"/>
    <property type="project" value="TreeGrafter"/>
</dbReference>
<accession>A0A7T8H0N1</accession>
<dbReference type="GO" id="GO:0000729">
    <property type="term" value="P:DNA double-strand break processing"/>
    <property type="evidence" value="ECO:0007669"/>
    <property type="project" value="TreeGrafter"/>
</dbReference>
<dbReference type="AlphaFoldDB" id="A0A7T8H0N1"/>
<dbReference type="Gene3D" id="3.30.420.10">
    <property type="entry name" value="Ribonuclease H-like superfamily/Ribonuclease H"/>
    <property type="match status" value="1"/>
</dbReference>
<gene>
    <name evidence="1" type="ORF">FKW44_015677</name>
</gene>
<reference evidence="2" key="1">
    <citation type="submission" date="2021-01" db="EMBL/GenBank/DDBJ databases">
        <title>Caligus Genome Assembly.</title>
        <authorList>
            <person name="Gallardo-Escarate C."/>
        </authorList>
    </citation>
    <scope>NUCLEOTIDE SEQUENCE [LARGE SCALE GENOMIC DNA]</scope>
</reference>
<dbReference type="Pfam" id="PF01359">
    <property type="entry name" value="Transposase_1"/>
    <property type="match status" value="1"/>
</dbReference>
<dbReference type="Proteomes" id="UP000595437">
    <property type="component" value="Chromosome 10"/>
</dbReference>
<dbReference type="GO" id="GO:0000014">
    <property type="term" value="F:single-stranded DNA endodeoxyribonuclease activity"/>
    <property type="evidence" value="ECO:0007669"/>
    <property type="project" value="TreeGrafter"/>
</dbReference>
<dbReference type="GO" id="GO:0015074">
    <property type="term" value="P:DNA integration"/>
    <property type="evidence" value="ECO:0007669"/>
    <property type="project" value="TreeGrafter"/>
</dbReference>
<dbReference type="GO" id="GO:0031297">
    <property type="term" value="P:replication fork processing"/>
    <property type="evidence" value="ECO:0007669"/>
    <property type="project" value="TreeGrafter"/>
</dbReference>
<dbReference type="PANTHER" id="PTHR46060">
    <property type="entry name" value="MARINER MOS1 TRANSPOSASE-LIKE PROTEIN"/>
    <property type="match status" value="1"/>
</dbReference>
<sequence>MDPIREYPAKTHYELLQYGQTLNSTIYCKQLDRLKQAIDQKRPELTNRKGDVFHQDNARPQTSLITRFIASTCSPDIASSNYHLFPSMANALGGVKLNLKEACEKWLPEFFANKLL</sequence>
<organism evidence="1 2">
    <name type="scientific">Caligus rogercresseyi</name>
    <name type="common">Sea louse</name>
    <dbReference type="NCBI Taxonomy" id="217165"/>
    <lineage>
        <taxon>Eukaryota</taxon>
        <taxon>Metazoa</taxon>
        <taxon>Ecdysozoa</taxon>
        <taxon>Arthropoda</taxon>
        <taxon>Crustacea</taxon>
        <taxon>Multicrustacea</taxon>
        <taxon>Hexanauplia</taxon>
        <taxon>Copepoda</taxon>
        <taxon>Siphonostomatoida</taxon>
        <taxon>Caligidae</taxon>
        <taxon>Caligus</taxon>
    </lineage>
</organism>
<dbReference type="GO" id="GO:0044774">
    <property type="term" value="P:mitotic DNA integrity checkpoint signaling"/>
    <property type="evidence" value="ECO:0007669"/>
    <property type="project" value="TreeGrafter"/>
</dbReference>
<dbReference type="PANTHER" id="PTHR46060:SF2">
    <property type="entry name" value="HISTONE-LYSINE N-METHYLTRANSFERASE SETMAR"/>
    <property type="match status" value="1"/>
</dbReference>
<dbReference type="OrthoDB" id="8056906at2759"/>
<dbReference type="GO" id="GO:0006303">
    <property type="term" value="P:double-strand break repair via nonhomologous end joining"/>
    <property type="evidence" value="ECO:0007669"/>
    <property type="project" value="TreeGrafter"/>
</dbReference>
<dbReference type="GO" id="GO:0046975">
    <property type="term" value="F:histone H3K36 methyltransferase activity"/>
    <property type="evidence" value="ECO:0007669"/>
    <property type="project" value="TreeGrafter"/>
</dbReference>
<dbReference type="GO" id="GO:0000793">
    <property type="term" value="C:condensed chromosome"/>
    <property type="evidence" value="ECO:0007669"/>
    <property type="project" value="TreeGrafter"/>
</dbReference>
<proteinExistence type="predicted"/>
<dbReference type="InterPro" id="IPR052709">
    <property type="entry name" value="Transposase-MT_Hybrid"/>
</dbReference>